<organism evidence="13 14">
    <name type="scientific">Boudabousia liubingyangii</name>
    <dbReference type="NCBI Taxonomy" id="1921764"/>
    <lineage>
        <taxon>Bacteria</taxon>
        <taxon>Bacillati</taxon>
        <taxon>Actinomycetota</taxon>
        <taxon>Actinomycetes</taxon>
        <taxon>Actinomycetales</taxon>
        <taxon>Actinomycetaceae</taxon>
        <taxon>Boudabousia</taxon>
    </lineage>
</organism>
<dbReference type="PANTHER" id="PTHR32315">
    <property type="entry name" value="ADENINE PHOSPHORIBOSYLTRANSFERASE"/>
    <property type="match status" value="1"/>
</dbReference>
<evidence type="ECO:0000259" key="12">
    <source>
        <dbReference type="Pfam" id="PF00156"/>
    </source>
</evidence>
<dbReference type="STRING" id="1921764.BSR28_04310"/>
<comment type="function">
    <text evidence="2 11">Catalyzes a salvage reaction resulting in the formation of AMP, that is energically less costly than de novo synthesis.</text>
</comment>
<dbReference type="Pfam" id="PF00156">
    <property type="entry name" value="Pribosyltran"/>
    <property type="match status" value="1"/>
</dbReference>
<dbReference type="CDD" id="cd06223">
    <property type="entry name" value="PRTases_typeI"/>
    <property type="match status" value="1"/>
</dbReference>
<evidence type="ECO:0000256" key="8">
    <source>
        <dbReference type="ARBA" id="ARBA00022676"/>
    </source>
</evidence>
<keyword evidence="8 11" id="KW-0328">Glycosyltransferase</keyword>
<dbReference type="UniPathway" id="UPA00588">
    <property type="reaction ID" value="UER00646"/>
</dbReference>
<comment type="subcellular location">
    <subcellularLocation>
        <location evidence="3 11">Cytoplasm</location>
    </subcellularLocation>
</comment>
<comment type="pathway">
    <text evidence="4 11">Purine metabolism; AMP biosynthesis via salvage pathway; AMP from adenine: step 1/1.</text>
</comment>
<evidence type="ECO:0000256" key="6">
    <source>
        <dbReference type="ARBA" id="ARBA00011893"/>
    </source>
</evidence>
<evidence type="ECO:0000313" key="13">
    <source>
        <dbReference type="EMBL" id="OKL49143.1"/>
    </source>
</evidence>
<dbReference type="GO" id="GO:0002055">
    <property type="term" value="F:adenine binding"/>
    <property type="evidence" value="ECO:0007669"/>
    <property type="project" value="TreeGrafter"/>
</dbReference>
<comment type="similarity">
    <text evidence="5 11">Belongs to the purine/pyrimidine phosphoribosyltransferase family.</text>
</comment>
<evidence type="ECO:0000256" key="3">
    <source>
        <dbReference type="ARBA" id="ARBA00004496"/>
    </source>
</evidence>
<comment type="subunit">
    <text evidence="11">Homodimer.</text>
</comment>
<keyword evidence="10 11" id="KW-0660">Purine salvage</keyword>
<dbReference type="InterPro" id="IPR005764">
    <property type="entry name" value="Ade_phspho_trans"/>
</dbReference>
<dbReference type="NCBIfam" id="TIGR01090">
    <property type="entry name" value="apt"/>
    <property type="match status" value="1"/>
</dbReference>
<dbReference type="AlphaFoldDB" id="A0A1Q5PNL3"/>
<evidence type="ECO:0000256" key="4">
    <source>
        <dbReference type="ARBA" id="ARBA00004659"/>
    </source>
</evidence>
<dbReference type="NCBIfam" id="NF002636">
    <property type="entry name" value="PRK02304.1-5"/>
    <property type="match status" value="1"/>
</dbReference>
<dbReference type="FunFam" id="3.40.50.2020:FF:000021">
    <property type="entry name" value="Adenine phosphoribosyltransferase"/>
    <property type="match status" value="1"/>
</dbReference>
<dbReference type="HAMAP" id="MF_00004">
    <property type="entry name" value="Aden_phosphoribosyltr"/>
    <property type="match status" value="1"/>
</dbReference>
<dbReference type="GO" id="GO:0003999">
    <property type="term" value="F:adenine phosphoribosyltransferase activity"/>
    <property type="evidence" value="ECO:0007669"/>
    <property type="project" value="UniProtKB-UniRule"/>
</dbReference>
<keyword evidence="14" id="KW-1185">Reference proteome</keyword>
<evidence type="ECO:0000313" key="14">
    <source>
        <dbReference type="Proteomes" id="UP000186785"/>
    </source>
</evidence>
<dbReference type="GO" id="GO:0005737">
    <property type="term" value="C:cytoplasm"/>
    <property type="evidence" value="ECO:0007669"/>
    <property type="project" value="UniProtKB-SubCell"/>
</dbReference>
<dbReference type="EMBL" id="MQSV01000002">
    <property type="protein sequence ID" value="OKL49143.1"/>
    <property type="molecule type" value="Genomic_DNA"/>
</dbReference>
<sequence length="181" mass="19178">MSTTPELDRELAELIQNNLREIPDFPEPGVLFRDITPLLANGPAFAKLIDGLAEKYRGKVDAIAGLESRGFILAAPLAIALGVGMLTIRKAGKLPGPVLGVDYELEYGSARMEIRPDSVKEGDRVLIIDDVLATGGTAAAAIELVEASGAEVEGICVLMELLALKGRDKLPGREVAALLSF</sequence>
<evidence type="ECO:0000256" key="1">
    <source>
        <dbReference type="ARBA" id="ARBA00000868"/>
    </source>
</evidence>
<evidence type="ECO:0000256" key="10">
    <source>
        <dbReference type="ARBA" id="ARBA00022726"/>
    </source>
</evidence>
<comment type="catalytic activity">
    <reaction evidence="1 11">
        <text>AMP + diphosphate = 5-phospho-alpha-D-ribose 1-diphosphate + adenine</text>
        <dbReference type="Rhea" id="RHEA:16609"/>
        <dbReference type="ChEBI" id="CHEBI:16708"/>
        <dbReference type="ChEBI" id="CHEBI:33019"/>
        <dbReference type="ChEBI" id="CHEBI:58017"/>
        <dbReference type="ChEBI" id="CHEBI:456215"/>
        <dbReference type="EC" id="2.4.2.7"/>
    </reaction>
</comment>
<feature type="domain" description="Phosphoribosyltransferase" evidence="12">
    <location>
        <begin position="40"/>
        <end position="161"/>
    </location>
</feature>
<dbReference type="GO" id="GO:0016208">
    <property type="term" value="F:AMP binding"/>
    <property type="evidence" value="ECO:0007669"/>
    <property type="project" value="TreeGrafter"/>
</dbReference>
<dbReference type="GO" id="GO:0006166">
    <property type="term" value="P:purine ribonucleoside salvage"/>
    <property type="evidence" value="ECO:0007669"/>
    <property type="project" value="UniProtKB-UniRule"/>
</dbReference>
<dbReference type="Gene3D" id="3.40.50.2020">
    <property type="match status" value="1"/>
</dbReference>
<dbReference type="InterPro" id="IPR029057">
    <property type="entry name" value="PRTase-like"/>
</dbReference>
<evidence type="ECO:0000256" key="5">
    <source>
        <dbReference type="ARBA" id="ARBA00008391"/>
    </source>
</evidence>
<dbReference type="Proteomes" id="UP000186785">
    <property type="component" value="Unassembled WGS sequence"/>
</dbReference>
<dbReference type="InterPro" id="IPR000836">
    <property type="entry name" value="PRTase_dom"/>
</dbReference>
<dbReference type="NCBIfam" id="NF002634">
    <property type="entry name" value="PRK02304.1-3"/>
    <property type="match status" value="1"/>
</dbReference>
<keyword evidence="9 11" id="KW-0808">Transferase</keyword>
<dbReference type="GO" id="GO:0006168">
    <property type="term" value="P:adenine salvage"/>
    <property type="evidence" value="ECO:0007669"/>
    <property type="project" value="InterPro"/>
</dbReference>
<keyword evidence="7 11" id="KW-0963">Cytoplasm</keyword>
<dbReference type="InterPro" id="IPR050054">
    <property type="entry name" value="UPRTase/APRTase"/>
</dbReference>
<reference evidence="13 14" key="1">
    <citation type="submission" date="2016-11" db="EMBL/GenBank/DDBJ databases">
        <title>Actinomyces gypaetusis sp. nov. isolated from the vulture Gypaetus barbatus in Qinghai Tibet Plateau China.</title>
        <authorList>
            <person name="Meng X."/>
        </authorList>
    </citation>
    <scope>NUCLEOTIDE SEQUENCE [LARGE SCALE GENOMIC DNA]</scope>
    <source>
        <strain evidence="13 14">VUL4_2</strain>
    </source>
</reference>
<accession>A0A1Q5PNL3</accession>
<comment type="caution">
    <text evidence="13">The sequence shown here is derived from an EMBL/GenBank/DDBJ whole genome shotgun (WGS) entry which is preliminary data.</text>
</comment>
<dbReference type="GO" id="GO:0044209">
    <property type="term" value="P:AMP salvage"/>
    <property type="evidence" value="ECO:0007669"/>
    <property type="project" value="UniProtKB-UniRule"/>
</dbReference>
<dbReference type="OrthoDB" id="9803963at2"/>
<dbReference type="RefSeq" id="WP_073709131.1">
    <property type="nucleotide sequence ID" value="NZ_MQSU01000002.1"/>
</dbReference>
<dbReference type="EC" id="2.4.2.7" evidence="6 11"/>
<name>A0A1Q5PNL3_9ACTO</name>
<evidence type="ECO:0000256" key="9">
    <source>
        <dbReference type="ARBA" id="ARBA00022679"/>
    </source>
</evidence>
<dbReference type="SUPFAM" id="SSF53271">
    <property type="entry name" value="PRTase-like"/>
    <property type="match status" value="1"/>
</dbReference>
<evidence type="ECO:0000256" key="7">
    <source>
        <dbReference type="ARBA" id="ARBA00022490"/>
    </source>
</evidence>
<protein>
    <recommendedName>
        <fullName evidence="6 11">Adenine phosphoribosyltransferase</fullName>
        <shortName evidence="11">APRT</shortName>
        <ecNumber evidence="6 11">2.4.2.7</ecNumber>
    </recommendedName>
</protein>
<evidence type="ECO:0000256" key="2">
    <source>
        <dbReference type="ARBA" id="ARBA00003968"/>
    </source>
</evidence>
<dbReference type="PANTHER" id="PTHR32315:SF3">
    <property type="entry name" value="ADENINE PHOSPHORIBOSYLTRANSFERASE"/>
    <property type="match status" value="1"/>
</dbReference>
<evidence type="ECO:0000256" key="11">
    <source>
        <dbReference type="HAMAP-Rule" id="MF_00004"/>
    </source>
</evidence>
<gene>
    <name evidence="11" type="primary">apt</name>
    <name evidence="13" type="ORF">BSR29_04745</name>
</gene>
<proteinExistence type="inferred from homology"/>